<dbReference type="GO" id="GO:0006955">
    <property type="term" value="P:immune response"/>
    <property type="evidence" value="ECO:0007669"/>
    <property type="project" value="InterPro"/>
</dbReference>
<protein>
    <submittedName>
        <fullName evidence="4">LamG domain-containing protein</fullName>
    </submittedName>
</protein>
<dbReference type="InterPro" id="IPR042837">
    <property type="entry name" value="PTX3"/>
</dbReference>
<dbReference type="PANTHER" id="PTHR46943:SF1">
    <property type="entry name" value="PENTRAXIN-RELATED PROTEIN PTX3"/>
    <property type="match status" value="1"/>
</dbReference>
<accession>A0A4R4MY55</accession>
<dbReference type="RefSeq" id="WP_131945376.1">
    <property type="nucleotide sequence ID" value="NZ_SMJW01000497.1"/>
</dbReference>
<keyword evidence="1" id="KW-0732">Signal</keyword>
<keyword evidence="2" id="KW-1015">Disulfide bond</keyword>
<evidence type="ECO:0000256" key="2">
    <source>
        <dbReference type="ARBA" id="ARBA00023157"/>
    </source>
</evidence>
<keyword evidence="5" id="KW-1185">Reference proteome</keyword>
<evidence type="ECO:0000259" key="3">
    <source>
        <dbReference type="SMART" id="SM00560"/>
    </source>
</evidence>
<dbReference type="Proteomes" id="UP000295431">
    <property type="component" value="Unassembled WGS sequence"/>
</dbReference>
<dbReference type="Gene3D" id="2.60.120.200">
    <property type="match status" value="2"/>
</dbReference>
<dbReference type="InterPro" id="IPR006558">
    <property type="entry name" value="LamG-like"/>
</dbReference>
<dbReference type="PANTHER" id="PTHR46943">
    <property type="entry name" value="PENTRAXIN-RELATED PROTEIN PTX3"/>
    <property type="match status" value="1"/>
</dbReference>
<dbReference type="EMBL" id="SMJW01000497">
    <property type="protein sequence ID" value="TDC01231.1"/>
    <property type="molecule type" value="Genomic_DNA"/>
</dbReference>
<feature type="non-terminal residue" evidence="4">
    <location>
        <position position="1"/>
    </location>
</feature>
<comment type="caution">
    <text evidence="4">The sequence shown here is derived from an EMBL/GenBank/DDBJ whole genome shotgun (WGS) entry which is preliminary data.</text>
</comment>
<dbReference type="OrthoDB" id="176279at2"/>
<sequence length="345" mass="36198">PHQAELDTWTHLVGMYDDTTKKLQVYVNGDAGTPSPQVPAAWNATGGFQIGRSLWWGQPADHWPGQVDDVRVYDRILSVAEISGLYQQAPVLNARWRLNAAAGGVSPGEAKDGGAASPLMLRNGAAISAGAGFGGPFVSPAGLQLNDVLGAYAEADPAVTAGGDALLSTDESFTLTGWVQNLQRPQSAATVFSLPGSQTNAFALRYVPDAAEPADLGAWQLEMNNADLPAGDASHPQRLTSNSAYTEDDWDHLAIVYDATNRTMSLYINGSTVNGTDGDSEAGDVRPFKAAGGLQVGRNAFGGNGAGTDFWPAALDDVWLYRGVLSPTQIAQLGQAIELDTDDGP</sequence>
<proteinExistence type="predicted"/>
<feature type="domain" description="LamG-like jellyroll fold" evidence="3">
    <location>
        <begin position="171"/>
        <end position="328"/>
    </location>
</feature>
<reference evidence="4 5" key="1">
    <citation type="submission" date="2019-03" db="EMBL/GenBank/DDBJ databases">
        <title>Draft genome sequences of novel Actinobacteria.</title>
        <authorList>
            <person name="Sahin N."/>
            <person name="Ay H."/>
            <person name="Saygin H."/>
        </authorList>
    </citation>
    <scope>NUCLEOTIDE SEQUENCE [LARGE SCALE GENOMIC DNA]</scope>
    <source>
        <strain evidence="4 5">DSM 45347</strain>
    </source>
</reference>
<gene>
    <name evidence="4" type="ORF">E1284_40295</name>
</gene>
<dbReference type="Pfam" id="PF13385">
    <property type="entry name" value="Laminin_G_3"/>
    <property type="match status" value="2"/>
</dbReference>
<dbReference type="InterPro" id="IPR013320">
    <property type="entry name" value="ConA-like_dom_sf"/>
</dbReference>
<dbReference type="SMART" id="SM00560">
    <property type="entry name" value="LamGL"/>
    <property type="match status" value="1"/>
</dbReference>
<organism evidence="4 5">
    <name type="scientific">Actinomadura bangladeshensis</name>
    <dbReference type="NCBI Taxonomy" id="453573"/>
    <lineage>
        <taxon>Bacteria</taxon>
        <taxon>Bacillati</taxon>
        <taxon>Actinomycetota</taxon>
        <taxon>Actinomycetes</taxon>
        <taxon>Streptosporangiales</taxon>
        <taxon>Thermomonosporaceae</taxon>
        <taxon>Actinomadura</taxon>
    </lineage>
</organism>
<dbReference type="SUPFAM" id="SSF49899">
    <property type="entry name" value="Concanavalin A-like lectins/glucanases"/>
    <property type="match status" value="2"/>
</dbReference>
<evidence type="ECO:0000256" key="1">
    <source>
        <dbReference type="ARBA" id="ARBA00022729"/>
    </source>
</evidence>
<dbReference type="AlphaFoldDB" id="A0A4R4MY55"/>
<name>A0A4R4MY55_9ACTN</name>
<evidence type="ECO:0000313" key="4">
    <source>
        <dbReference type="EMBL" id="TDC01231.1"/>
    </source>
</evidence>
<evidence type="ECO:0000313" key="5">
    <source>
        <dbReference type="Proteomes" id="UP000295431"/>
    </source>
</evidence>